<dbReference type="Pfam" id="PF12704">
    <property type="entry name" value="MacB_PCD"/>
    <property type="match status" value="2"/>
</dbReference>
<dbReference type="EMBL" id="JAUTBA010000001">
    <property type="protein sequence ID" value="MDQ1152188.1"/>
    <property type="molecule type" value="Genomic_DNA"/>
</dbReference>
<keyword evidence="3 6" id="KW-0812">Transmembrane</keyword>
<evidence type="ECO:0000259" key="8">
    <source>
        <dbReference type="Pfam" id="PF12704"/>
    </source>
</evidence>
<gene>
    <name evidence="9" type="ORF">QE382_004172</name>
</gene>
<evidence type="ECO:0000313" key="10">
    <source>
        <dbReference type="Proteomes" id="UP001244640"/>
    </source>
</evidence>
<feature type="transmembrane region" description="Helical" evidence="6">
    <location>
        <begin position="367"/>
        <end position="394"/>
    </location>
</feature>
<sequence length="786" mass="87745">MLKNYIKIAWRNLWKNKGYSAINIIGLSIGMTAVLIIGIWIQNQFQFDNFYSNNTSLYKLWNKYEDEGKIKLQQVTSGLASPALEAEYPEVEHAARIYWSSNRLLSFDEKKIKSKGNEVDPAFIQMFDFKILRGNNNNALGDNNSIVLTESLARNIFGDVDPLDKIVMLDDKEPYKVTAVIADLPSNTNFDFTYLIPLAQPENYSPNWTSNSFYTFVQLKKGVDIEAFNEKLIGFITKKTNNISKGSLFLYPLSKMHLYSKFEQGIPVGGKIDQVKLIGGIGLLILLIACINFINLSTARSQKRAKEVAVRKVVGAQRFNLIAQFLTESVLLALISGLIAIGLAIGILPLFNKILDRPLSFSLTDPIIWISLAGFTFFTGTLAGLYPAFVLSAFKPVKTLKPISHSKKFVLNFRELLVIFQFGIAIILIIATMIVRQQINYAAQRDIGYNSSQLIEIPMEGNMEKNYEAIKSELISANIAQSVTRTGWSITQNASNTSGGFLWEGATPEQGNKIVFNLGKTESDFVKTLGLKLIAGRDIDYSRMLADSSSILLNEAAIREMNLKNPVGNYLKWGDKTYTIVGVINDHISGSPYNPVSPLLISANKNWLFNMVIRVNVTSSFSHQLNQIEKTLKKFNPAYPFEYKFVDQQFASKFGDQQQTAKLAFIFSLLAISISCLGLFGLASYMAELKTKEIGIRKVLGASVSGITAMLSRDFVKLVVIAILIASPIAWWAMNKWLQDFSYRIEIQWWTFSLAGASAILIALITVSSQAIRAASSNPVKALRDE</sequence>
<keyword evidence="4 6" id="KW-1133">Transmembrane helix</keyword>
<evidence type="ECO:0000256" key="6">
    <source>
        <dbReference type="SAM" id="Phobius"/>
    </source>
</evidence>
<accession>A0ABU0UBF9</accession>
<name>A0ABU0UBF9_9SPHI</name>
<reference evidence="9 10" key="1">
    <citation type="submission" date="2023-07" db="EMBL/GenBank/DDBJ databases">
        <title>Functional and genomic diversity of the sorghum phyllosphere microbiome.</title>
        <authorList>
            <person name="Shade A."/>
        </authorList>
    </citation>
    <scope>NUCLEOTIDE SEQUENCE [LARGE SCALE GENOMIC DNA]</scope>
    <source>
        <strain evidence="9 10">SORGH_AS_0892</strain>
    </source>
</reference>
<dbReference type="RefSeq" id="WP_307187535.1">
    <property type="nucleotide sequence ID" value="NZ_JAUTBA010000001.1"/>
</dbReference>
<comment type="subcellular location">
    <subcellularLocation>
        <location evidence="1">Cell membrane</location>
        <topology evidence="1">Multi-pass membrane protein</topology>
    </subcellularLocation>
</comment>
<feature type="domain" description="ABC3 transporter permease C-terminal" evidence="7">
    <location>
        <begin position="281"/>
        <end position="391"/>
    </location>
</feature>
<dbReference type="PANTHER" id="PTHR30572:SF18">
    <property type="entry name" value="ABC-TYPE MACROLIDE FAMILY EXPORT SYSTEM PERMEASE COMPONENT 2"/>
    <property type="match status" value="1"/>
</dbReference>
<dbReference type="InterPro" id="IPR050250">
    <property type="entry name" value="Macrolide_Exporter_MacB"/>
</dbReference>
<feature type="domain" description="MacB-like periplasmic core" evidence="8">
    <location>
        <begin position="424"/>
        <end position="590"/>
    </location>
</feature>
<keyword evidence="10" id="KW-1185">Reference proteome</keyword>
<feature type="domain" description="MacB-like periplasmic core" evidence="8">
    <location>
        <begin position="20"/>
        <end position="232"/>
    </location>
</feature>
<evidence type="ECO:0000256" key="3">
    <source>
        <dbReference type="ARBA" id="ARBA00022692"/>
    </source>
</evidence>
<keyword evidence="5 6" id="KW-0472">Membrane</keyword>
<dbReference type="Pfam" id="PF02687">
    <property type="entry name" value="FtsX"/>
    <property type="match status" value="2"/>
</dbReference>
<feature type="transmembrane region" description="Helical" evidence="6">
    <location>
        <begin position="277"/>
        <end position="298"/>
    </location>
</feature>
<evidence type="ECO:0000256" key="2">
    <source>
        <dbReference type="ARBA" id="ARBA00022475"/>
    </source>
</evidence>
<feature type="transmembrane region" description="Helical" evidence="6">
    <location>
        <begin position="747"/>
        <end position="767"/>
    </location>
</feature>
<feature type="transmembrane region" description="Helical" evidence="6">
    <location>
        <begin position="663"/>
        <end position="687"/>
    </location>
</feature>
<protein>
    <submittedName>
        <fullName evidence="9">ABC transport system permease protein</fullName>
    </submittedName>
</protein>
<evidence type="ECO:0000256" key="4">
    <source>
        <dbReference type="ARBA" id="ARBA00022989"/>
    </source>
</evidence>
<organism evidence="9 10">
    <name type="scientific">Sphingobacterium zeae</name>
    <dbReference type="NCBI Taxonomy" id="1776859"/>
    <lineage>
        <taxon>Bacteria</taxon>
        <taxon>Pseudomonadati</taxon>
        <taxon>Bacteroidota</taxon>
        <taxon>Sphingobacteriia</taxon>
        <taxon>Sphingobacteriales</taxon>
        <taxon>Sphingobacteriaceae</taxon>
        <taxon>Sphingobacterium</taxon>
    </lineage>
</organism>
<evidence type="ECO:0000259" key="7">
    <source>
        <dbReference type="Pfam" id="PF02687"/>
    </source>
</evidence>
<proteinExistence type="predicted"/>
<feature type="transmembrane region" description="Helical" evidence="6">
    <location>
        <begin position="415"/>
        <end position="435"/>
    </location>
</feature>
<dbReference type="Proteomes" id="UP001244640">
    <property type="component" value="Unassembled WGS sequence"/>
</dbReference>
<feature type="transmembrane region" description="Helical" evidence="6">
    <location>
        <begin position="21"/>
        <end position="41"/>
    </location>
</feature>
<dbReference type="PANTHER" id="PTHR30572">
    <property type="entry name" value="MEMBRANE COMPONENT OF TRANSPORTER-RELATED"/>
    <property type="match status" value="1"/>
</dbReference>
<dbReference type="InterPro" id="IPR003838">
    <property type="entry name" value="ABC3_permease_C"/>
</dbReference>
<dbReference type="InterPro" id="IPR025857">
    <property type="entry name" value="MacB_PCD"/>
</dbReference>
<evidence type="ECO:0000256" key="1">
    <source>
        <dbReference type="ARBA" id="ARBA00004651"/>
    </source>
</evidence>
<evidence type="ECO:0000256" key="5">
    <source>
        <dbReference type="ARBA" id="ARBA00023136"/>
    </source>
</evidence>
<comment type="caution">
    <text evidence="9">The sequence shown here is derived from an EMBL/GenBank/DDBJ whole genome shotgun (WGS) entry which is preliminary data.</text>
</comment>
<feature type="transmembrane region" description="Helical" evidence="6">
    <location>
        <begin position="319"/>
        <end position="347"/>
    </location>
</feature>
<evidence type="ECO:0000313" key="9">
    <source>
        <dbReference type="EMBL" id="MDQ1152188.1"/>
    </source>
</evidence>
<keyword evidence="2" id="KW-1003">Cell membrane</keyword>
<feature type="transmembrane region" description="Helical" evidence="6">
    <location>
        <begin position="715"/>
        <end position="735"/>
    </location>
</feature>
<feature type="domain" description="ABC3 transporter permease C-terminal" evidence="7">
    <location>
        <begin position="665"/>
        <end position="779"/>
    </location>
</feature>